<evidence type="ECO:0000259" key="1">
    <source>
        <dbReference type="Pfam" id="PF00534"/>
    </source>
</evidence>
<accession>A0ABQ0UJ59</accession>
<dbReference type="Pfam" id="PF00534">
    <property type="entry name" value="Glycos_transf_1"/>
    <property type="match status" value="1"/>
</dbReference>
<feature type="domain" description="Glycosyl transferase family 1" evidence="1">
    <location>
        <begin position="224"/>
        <end position="386"/>
    </location>
</feature>
<gene>
    <name evidence="2" type="ORF">PAT01_31220</name>
</gene>
<dbReference type="PANTHER" id="PTHR45947">
    <property type="entry name" value="SULFOQUINOVOSYL TRANSFERASE SQD2"/>
    <property type="match status" value="1"/>
</dbReference>
<name>A0ABQ0UJ59_PSEAF</name>
<dbReference type="SUPFAM" id="SSF53756">
    <property type="entry name" value="UDP-Glycosyltransferase/glycogen phosphorylase"/>
    <property type="match status" value="1"/>
</dbReference>
<protein>
    <submittedName>
        <fullName evidence="2">Colanic acid biosynthesis glycosyltransferase WcaL</fullName>
    </submittedName>
</protein>
<evidence type="ECO:0000313" key="3">
    <source>
        <dbReference type="Proteomes" id="UP000321189"/>
    </source>
</evidence>
<evidence type="ECO:0000313" key="2">
    <source>
        <dbReference type="EMBL" id="GEK77818.1"/>
    </source>
</evidence>
<reference evidence="2 3" key="1">
    <citation type="submission" date="2019-07" db="EMBL/GenBank/DDBJ databases">
        <title>Whole genome shotgun sequence of Pseudoalteromonas atlantica NBRC 103033.</title>
        <authorList>
            <person name="Hosoyama A."/>
            <person name="Uohara A."/>
            <person name="Ohji S."/>
            <person name="Ichikawa N."/>
        </authorList>
    </citation>
    <scope>NUCLEOTIDE SEQUENCE [LARGE SCALE GENOMIC DNA]</scope>
    <source>
        <strain evidence="2 3">NBRC 103033</strain>
    </source>
</reference>
<comment type="caution">
    <text evidence="2">The sequence shown here is derived from an EMBL/GenBank/DDBJ whole genome shotgun (WGS) entry which is preliminary data.</text>
</comment>
<sequence>MKITFFLNQFPEPSETFVINQIIGLIKLGNEVNIIATRKGNIAQCHQSVIDYSLIEKTTYLTSELTQDSAINIRAKRILNTIKPLNIKNKLKALNINRFGIHSRSLLLPSIVTRNSKVYKADVFVAHFGTAGVVANKLRELNLLKGKLVTIFHGSDISVHSILKVFKDDYKKLFMTGELMVPISDLWRSRLEELGCPENKIKVNRMGIDSKQFKCRSFDKPLFKKLKIITVARFTEKKGLTYALDAMAILQNQGVEFEYSIIGGGELKSDIENQIAKLALKNVKLLGFQPQNKVSELLNVSDVFLLPSITAKSGDMEGIPVSLMEAMAMGLIAVSTYHSGIPELITDSKSGFLVPERNAEEIAKVALKIANDEINIEKIRKEAKERIDASFEQTKLYKEFIGILEKVNEQ</sequence>
<proteinExistence type="predicted"/>
<dbReference type="InterPro" id="IPR001296">
    <property type="entry name" value="Glyco_trans_1"/>
</dbReference>
<keyword evidence="3" id="KW-1185">Reference proteome</keyword>
<organism evidence="2 3">
    <name type="scientific">Pseudoalteromonas atlantica</name>
    <name type="common">Alteromonas atlantica</name>
    <dbReference type="NCBI Taxonomy" id="288"/>
    <lineage>
        <taxon>Bacteria</taxon>
        <taxon>Pseudomonadati</taxon>
        <taxon>Pseudomonadota</taxon>
        <taxon>Gammaproteobacteria</taxon>
        <taxon>Alteromonadales</taxon>
        <taxon>Pseudoalteromonadaceae</taxon>
        <taxon>Pseudoalteromonas</taxon>
    </lineage>
</organism>
<dbReference type="InterPro" id="IPR050194">
    <property type="entry name" value="Glycosyltransferase_grp1"/>
</dbReference>
<dbReference type="RefSeq" id="WP_154945777.1">
    <property type="nucleotide sequence ID" value="NZ_BJUT01000045.1"/>
</dbReference>
<dbReference type="PANTHER" id="PTHR45947:SF14">
    <property type="entry name" value="SLL1723 PROTEIN"/>
    <property type="match status" value="1"/>
</dbReference>
<dbReference type="Gene3D" id="3.40.50.2000">
    <property type="entry name" value="Glycogen Phosphorylase B"/>
    <property type="match status" value="2"/>
</dbReference>
<dbReference type="EMBL" id="BJUT01000045">
    <property type="protein sequence ID" value="GEK77818.1"/>
    <property type="molecule type" value="Genomic_DNA"/>
</dbReference>
<dbReference type="Proteomes" id="UP000321189">
    <property type="component" value="Unassembled WGS sequence"/>
</dbReference>